<evidence type="ECO:0000313" key="2">
    <source>
        <dbReference type="EMBL" id="KAK5599272.1"/>
    </source>
</evidence>
<keyword evidence="3" id="KW-1185">Reference proteome</keyword>
<feature type="region of interest" description="Disordered" evidence="1">
    <location>
        <begin position="100"/>
        <end position="119"/>
    </location>
</feature>
<proteinExistence type="predicted"/>
<organism evidence="2 3">
    <name type="scientific">Crenichthys baileyi</name>
    <name type="common">White River springfish</name>
    <dbReference type="NCBI Taxonomy" id="28760"/>
    <lineage>
        <taxon>Eukaryota</taxon>
        <taxon>Metazoa</taxon>
        <taxon>Chordata</taxon>
        <taxon>Craniata</taxon>
        <taxon>Vertebrata</taxon>
        <taxon>Euteleostomi</taxon>
        <taxon>Actinopterygii</taxon>
        <taxon>Neopterygii</taxon>
        <taxon>Teleostei</taxon>
        <taxon>Neoteleostei</taxon>
        <taxon>Acanthomorphata</taxon>
        <taxon>Ovalentaria</taxon>
        <taxon>Atherinomorphae</taxon>
        <taxon>Cyprinodontiformes</taxon>
        <taxon>Goodeidae</taxon>
        <taxon>Crenichthys</taxon>
    </lineage>
</organism>
<dbReference type="Proteomes" id="UP001311232">
    <property type="component" value="Unassembled WGS sequence"/>
</dbReference>
<reference evidence="2 3" key="1">
    <citation type="submission" date="2021-06" db="EMBL/GenBank/DDBJ databases">
        <authorList>
            <person name="Palmer J.M."/>
        </authorList>
    </citation>
    <scope>NUCLEOTIDE SEQUENCE [LARGE SCALE GENOMIC DNA]</scope>
    <source>
        <strain evidence="2 3">MEX-2019</strain>
        <tissue evidence="2">Muscle</tissue>
    </source>
</reference>
<feature type="region of interest" description="Disordered" evidence="1">
    <location>
        <begin position="1"/>
        <end position="21"/>
    </location>
</feature>
<dbReference type="Gene3D" id="1.10.8.10">
    <property type="entry name" value="DNA helicase RuvA subunit, C-terminal domain"/>
    <property type="match status" value="1"/>
</dbReference>
<evidence type="ECO:0000313" key="3">
    <source>
        <dbReference type="Proteomes" id="UP001311232"/>
    </source>
</evidence>
<dbReference type="EMBL" id="JAHHUM010002951">
    <property type="protein sequence ID" value="KAK5599272.1"/>
    <property type="molecule type" value="Genomic_DNA"/>
</dbReference>
<accession>A0AAV9QSF5</accession>
<dbReference type="AlphaFoldDB" id="A0AAV9QSF5"/>
<name>A0AAV9QSF5_9TELE</name>
<protein>
    <submittedName>
        <fullName evidence="2">Uncharacterized protein</fullName>
    </submittedName>
</protein>
<comment type="caution">
    <text evidence="2">The sequence shown here is derived from an EMBL/GenBank/DDBJ whole genome shotgun (WGS) entry which is preliminary data.</text>
</comment>
<gene>
    <name evidence="2" type="ORF">CRENBAI_023589</name>
</gene>
<sequence length="119" mass="13898">MTRSTPQLDEDQREKSSYAQNTKENLVAQVMEAVHGVTTEEVLSALQCNDWNPLRAEQQLKIDQLYLLSLCSIEDCVRILSRHNWNLQQSSRYLIRISREERVGPSERDRPQISAERRV</sequence>
<evidence type="ECO:0000256" key="1">
    <source>
        <dbReference type="SAM" id="MobiDB-lite"/>
    </source>
</evidence>